<protein>
    <submittedName>
        <fullName evidence="2">Uncharacterized protein</fullName>
    </submittedName>
</protein>
<gene>
    <name evidence="2" type="ORF">PGLA2088_LOCUS45241</name>
</gene>
<sequence>WCCANKGVGCPELQCIGKDDWQQSWSSGKKAWCCQHHAVGCPKVSALPAAAVPELHTVEPSSHKVTPQTKTMDQKSKPGAAAAPAGASGSEKYDCTKGGHNPLQGWSDKQQDWCCWNYGKGCPENV</sequence>
<accession>A0A813LJG7</accession>
<feature type="compositionally biased region" description="Polar residues" evidence="1">
    <location>
        <begin position="59"/>
        <end position="71"/>
    </location>
</feature>
<feature type="region of interest" description="Disordered" evidence="1">
    <location>
        <begin position="58"/>
        <end position="94"/>
    </location>
</feature>
<evidence type="ECO:0000256" key="1">
    <source>
        <dbReference type="SAM" id="MobiDB-lite"/>
    </source>
</evidence>
<dbReference type="Proteomes" id="UP000626109">
    <property type="component" value="Unassembled WGS sequence"/>
</dbReference>
<feature type="compositionally biased region" description="Low complexity" evidence="1">
    <location>
        <begin position="77"/>
        <end position="90"/>
    </location>
</feature>
<evidence type="ECO:0000313" key="3">
    <source>
        <dbReference type="Proteomes" id="UP000626109"/>
    </source>
</evidence>
<organism evidence="2 3">
    <name type="scientific">Polarella glacialis</name>
    <name type="common">Dinoflagellate</name>
    <dbReference type="NCBI Taxonomy" id="89957"/>
    <lineage>
        <taxon>Eukaryota</taxon>
        <taxon>Sar</taxon>
        <taxon>Alveolata</taxon>
        <taxon>Dinophyceae</taxon>
        <taxon>Suessiales</taxon>
        <taxon>Suessiaceae</taxon>
        <taxon>Polarella</taxon>
    </lineage>
</organism>
<feature type="non-terminal residue" evidence="2">
    <location>
        <position position="126"/>
    </location>
</feature>
<proteinExistence type="predicted"/>
<name>A0A813LJG7_POLGL</name>
<evidence type="ECO:0000313" key="2">
    <source>
        <dbReference type="EMBL" id="CAE8728805.1"/>
    </source>
</evidence>
<dbReference type="AlphaFoldDB" id="A0A813LJG7"/>
<reference evidence="2" key="1">
    <citation type="submission" date="2021-02" db="EMBL/GenBank/DDBJ databases">
        <authorList>
            <person name="Dougan E. K."/>
            <person name="Rhodes N."/>
            <person name="Thang M."/>
            <person name="Chan C."/>
        </authorList>
    </citation>
    <scope>NUCLEOTIDE SEQUENCE</scope>
</reference>
<comment type="caution">
    <text evidence="2">The sequence shown here is derived from an EMBL/GenBank/DDBJ whole genome shotgun (WGS) entry which is preliminary data.</text>
</comment>
<dbReference type="EMBL" id="CAJNNW010035605">
    <property type="protein sequence ID" value="CAE8728805.1"/>
    <property type="molecule type" value="Genomic_DNA"/>
</dbReference>